<gene>
    <name evidence="3" type="primary">Contig10288.g10978</name>
    <name evidence="3" type="ORF">STYLEM_16493</name>
</gene>
<evidence type="ECO:0000256" key="2">
    <source>
        <dbReference type="SAM" id="MobiDB-lite"/>
    </source>
</evidence>
<organism evidence="3 4">
    <name type="scientific">Stylonychia lemnae</name>
    <name type="common">Ciliate</name>
    <dbReference type="NCBI Taxonomy" id="5949"/>
    <lineage>
        <taxon>Eukaryota</taxon>
        <taxon>Sar</taxon>
        <taxon>Alveolata</taxon>
        <taxon>Ciliophora</taxon>
        <taxon>Intramacronucleata</taxon>
        <taxon>Spirotrichea</taxon>
        <taxon>Stichotrichia</taxon>
        <taxon>Sporadotrichida</taxon>
        <taxon>Oxytrichidae</taxon>
        <taxon>Stylonychinae</taxon>
        <taxon>Stylonychia</taxon>
    </lineage>
</organism>
<sequence length="348" mass="41342">MRPQLRKYKQVQQEKADEEAQLPSEILIQRSQYNKHIKYESEKSLWKREDKYGQPYFKLDNLEDITENQQDIEKFKEFISDPQNKDQILEELSEFLSSEGYQKVQAILAKKRNHQLPKLRIVRDMKQVIEGRKAQANQKLVKKQIAEKKVEEEKIQLQEQMNIKQIKDRQSSNFDQNLNNQSTNASDCRAIADIDVRRSMLEIEEVKEEVKEGYQRLGENGREISKRGVTTRAQRRTVVQKQQEDSEINEEHKQVTKRIQNLKNMKQIQGNVKYLLKPKSKIYGFISPEQSSETSSDSSDDNEQNWEDINSRDEESDREQGQDTPRRYGFQYERYSQQPGNLNYNDER</sequence>
<proteinExistence type="predicted"/>
<reference evidence="3 4" key="1">
    <citation type="submission" date="2014-06" db="EMBL/GenBank/DDBJ databases">
        <authorList>
            <person name="Swart Estienne"/>
        </authorList>
    </citation>
    <scope>NUCLEOTIDE SEQUENCE [LARGE SCALE GENOMIC DNA]</scope>
    <source>
        <strain evidence="3 4">130c</strain>
    </source>
</reference>
<accession>A0A078AYB3</accession>
<feature type="compositionally biased region" description="Basic and acidic residues" evidence="2">
    <location>
        <begin position="309"/>
        <end position="326"/>
    </location>
</feature>
<keyword evidence="4" id="KW-1185">Reference proteome</keyword>
<feature type="region of interest" description="Disordered" evidence="2">
    <location>
        <begin position="286"/>
        <end position="348"/>
    </location>
</feature>
<feature type="compositionally biased region" description="Polar residues" evidence="2">
    <location>
        <begin position="334"/>
        <end position="348"/>
    </location>
</feature>
<dbReference type="Proteomes" id="UP000039865">
    <property type="component" value="Unassembled WGS sequence"/>
</dbReference>
<feature type="compositionally biased region" description="Low complexity" evidence="2">
    <location>
        <begin position="287"/>
        <end position="297"/>
    </location>
</feature>
<dbReference type="InParanoid" id="A0A078AYB3"/>
<dbReference type="EMBL" id="CCKQ01015572">
    <property type="protein sequence ID" value="CDW87390.1"/>
    <property type="molecule type" value="Genomic_DNA"/>
</dbReference>
<keyword evidence="1" id="KW-0175">Coiled coil</keyword>
<name>A0A078AYB3_STYLE</name>
<evidence type="ECO:0000313" key="3">
    <source>
        <dbReference type="EMBL" id="CDW87390.1"/>
    </source>
</evidence>
<feature type="region of interest" description="Disordered" evidence="2">
    <location>
        <begin position="225"/>
        <end position="251"/>
    </location>
</feature>
<evidence type="ECO:0000313" key="4">
    <source>
        <dbReference type="Proteomes" id="UP000039865"/>
    </source>
</evidence>
<evidence type="ECO:0000256" key="1">
    <source>
        <dbReference type="SAM" id="Coils"/>
    </source>
</evidence>
<feature type="coiled-coil region" evidence="1">
    <location>
        <begin position="133"/>
        <end position="167"/>
    </location>
</feature>
<feature type="region of interest" description="Disordered" evidence="2">
    <location>
        <begin position="1"/>
        <end position="20"/>
    </location>
</feature>
<protein>
    <submittedName>
        <fullName evidence="3">Uncharacterized protein</fullName>
    </submittedName>
</protein>
<dbReference type="AlphaFoldDB" id="A0A078AYB3"/>